<dbReference type="Proteomes" id="UP000749334">
    <property type="component" value="Unassembled WGS sequence"/>
</dbReference>
<dbReference type="GO" id="GO:0003677">
    <property type="term" value="F:DNA binding"/>
    <property type="evidence" value="ECO:0007669"/>
    <property type="project" value="InterPro"/>
</dbReference>
<organism evidence="2 3">
    <name type="scientific">Gallibacterium anatis</name>
    <dbReference type="NCBI Taxonomy" id="750"/>
    <lineage>
        <taxon>Bacteria</taxon>
        <taxon>Pseudomonadati</taxon>
        <taxon>Pseudomonadota</taxon>
        <taxon>Gammaproteobacteria</taxon>
        <taxon>Pasteurellales</taxon>
        <taxon>Pasteurellaceae</taxon>
        <taxon>Gallibacterium</taxon>
    </lineage>
</organism>
<evidence type="ECO:0000313" key="2">
    <source>
        <dbReference type="EMBL" id="HJF73170.1"/>
    </source>
</evidence>
<sequence length="250" mass="28191">MSRLSPAERHMQYVATQLNQNELSTAVLAEYDKMLYLLARHKKDLKNIQSRAHKNRYKQQIFPDYQSWLEGVLTNGNGRQDDVLMNWLIWAIDIENFELALRIGEYALRHSLVLPEGFVRTTATAIAEEIADSAMRATATGQAFDIAILQRAAQMTADQDMPDQSRARLLKELGLMQLKTAPEAAKKTIAAALLLNPRIGLKTVLRKLNKQQDNAKSEVEVEAVKKPRKTTAKRKQSTARKHKAEGGVQS</sequence>
<dbReference type="OMA" id="KHGWVMP"/>
<dbReference type="InterPro" id="IPR010270">
    <property type="entry name" value="Phage_P2_GpM"/>
</dbReference>
<name>A0A921H9B4_9PAST</name>
<evidence type="ECO:0000256" key="1">
    <source>
        <dbReference type="SAM" id="MobiDB-lite"/>
    </source>
</evidence>
<dbReference type="Pfam" id="PF05944">
    <property type="entry name" value="Phage_term_smal"/>
    <property type="match status" value="1"/>
</dbReference>
<dbReference type="AlphaFoldDB" id="A0A921H9B4"/>
<dbReference type="GO" id="GO:0004519">
    <property type="term" value="F:endonuclease activity"/>
    <property type="evidence" value="ECO:0007669"/>
    <property type="project" value="InterPro"/>
</dbReference>
<accession>A0A921H9B4</accession>
<feature type="compositionally biased region" description="Basic and acidic residues" evidence="1">
    <location>
        <begin position="213"/>
        <end position="225"/>
    </location>
</feature>
<proteinExistence type="predicted"/>
<reference evidence="2" key="2">
    <citation type="submission" date="2021-09" db="EMBL/GenBank/DDBJ databases">
        <authorList>
            <person name="Gilroy R."/>
        </authorList>
    </citation>
    <scope>NUCLEOTIDE SEQUENCE</scope>
    <source>
        <strain evidence="2">ChiHjej11B10-15683</strain>
    </source>
</reference>
<comment type="caution">
    <text evidence="2">The sequence shown here is derived from an EMBL/GenBank/DDBJ whole genome shotgun (WGS) entry which is preliminary data.</text>
</comment>
<dbReference type="EMBL" id="DYVQ01000024">
    <property type="protein sequence ID" value="HJF73170.1"/>
    <property type="molecule type" value="Genomic_DNA"/>
</dbReference>
<protein>
    <submittedName>
        <fullName evidence="2">Terminase</fullName>
    </submittedName>
</protein>
<evidence type="ECO:0000313" key="3">
    <source>
        <dbReference type="Proteomes" id="UP000749334"/>
    </source>
</evidence>
<feature type="region of interest" description="Disordered" evidence="1">
    <location>
        <begin position="210"/>
        <end position="250"/>
    </location>
</feature>
<gene>
    <name evidence="2" type="ORF">K8W15_03050</name>
</gene>
<feature type="compositionally biased region" description="Basic residues" evidence="1">
    <location>
        <begin position="226"/>
        <end position="243"/>
    </location>
</feature>
<reference evidence="2" key="1">
    <citation type="journal article" date="2021" name="PeerJ">
        <title>Extensive microbial diversity within the chicken gut microbiome revealed by metagenomics and culture.</title>
        <authorList>
            <person name="Gilroy R."/>
            <person name="Ravi A."/>
            <person name="Getino M."/>
            <person name="Pursley I."/>
            <person name="Horton D.L."/>
            <person name="Alikhan N.F."/>
            <person name="Baker D."/>
            <person name="Gharbi K."/>
            <person name="Hall N."/>
            <person name="Watson M."/>
            <person name="Adriaenssens E.M."/>
            <person name="Foster-Nyarko E."/>
            <person name="Jarju S."/>
            <person name="Secka A."/>
            <person name="Antonio M."/>
            <person name="Oren A."/>
            <person name="Chaudhuri R.R."/>
            <person name="La Ragione R."/>
            <person name="Hildebrand F."/>
            <person name="Pallen M.J."/>
        </authorList>
    </citation>
    <scope>NUCLEOTIDE SEQUENCE</scope>
    <source>
        <strain evidence="2">ChiHjej11B10-15683</strain>
    </source>
</reference>